<comment type="subunit">
    <text evidence="8">May form a complex composed of at least the catalytic subunit CRK2 and a cyclin.</text>
</comment>
<evidence type="ECO:0000256" key="9">
    <source>
        <dbReference type="ARBA" id="ARBA00039612"/>
    </source>
</evidence>
<dbReference type="GO" id="GO:0007165">
    <property type="term" value="P:signal transduction"/>
    <property type="evidence" value="ECO:0007669"/>
    <property type="project" value="TreeGrafter"/>
</dbReference>
<dbReference type="GO" id="GO:0004693">
    <property type="term" value="F:cyclin-dependent protein serine/threonine kinase activity"/>
    <property type="evidence" value="ECO:0007669"/>
    <property type="project" value="UniProtKB-EC"/>
</dbReference>
<dbReference type="GO" id="GO:0010389">
    <property type="term" value="P:regulation of G2/M transition of mitotic cell cycle"/>
    <property type="evidence" value="ECO:0007669"/>
    <property type="project" value="TreeGrafter"/>
</dbReference>
<dbReference type="InterPro" id="IPR017441">
    <property type="entry name" value="Protein_kinase_ATP_BS"/>
</dbReference>
<dbReference type="Proteomes" id="UP000187209">
    <property type="component" value="Unassembled WGS sequence"/>
</dbReference>
<dbReference type="OrthoDB" id="1732493at2759"/>
<dbReference type="EMBL" id="MPUH01000313">
    <property type="protein sequence ID" value="OMJ83179.1"/>
    <property type="molecule type" value="Genomic_DNA"/>
</dbReference>
<dbReference type="PANTHER" id="PTHR24056">
    <property type="entry name" value="CELL DIVISION PROTEIN KINASE"/>
    <property type="match status" value="1"/>
</dbReference>
<gene>
    <name evidence="18" type="ORF">SteCoe_15958</name>
    <name evidence="17" type="ORF">SteCoe_19411</name>
</gene>
<evidence type="ECO:0000256" key="10">
    <source>
        <dbReference type="ARBA" id="ARBA00041902"/>
    </source>
</evidence>
<dbReference type="InterPro" id="IPR000719">
    <property type="entry name" value="Prot_kinase_dom"/>
</dbReference>
<evidence type="ECO:0000313" key="17">
    <source>
        <dbReference type="EMBL" id="OMJ80367.1"/>
    </source>
</evidence>
<evidence type="ECO:0000256" key="14">
    <source>
        <dbReference type="PROSITE-ProRule" id="PRU10141"/>
    </source>
</evidence>
<dbReference type="InterPro" id="IPR008271">
    <property type="entry name" value="Ser/Thr_kinase_AS"/>
</dbReference>
<comment type="caution">
    <text evidence="17">The sequence shown here is derived from an EMBL/GenBank/DDBJ whole genome shotgun (WGS) entry which is preliminary data.</text>
</comment>
<organism evidence="17 19">
    <name type="scientific">Stentor coeruleus</name>
    <dbReference type="NCBI Taxonomy" id="5963"/>
    <lineage>
        <taxon>Eukaryota</taxon>
        <taxon>Sar</taxon>
        <taxon>Alveolata</taxon>
        <taxon>Ciliophora</taxon>
        <taxon>Postciliodesmatophora</taxon>
        <taxon>Heterotrichea</taxon>
        <taxon>Heterotrichida</taxon>
        <taxon>Stentoridae</taxon>
        <taxon>Stentor</taxon>
    </lineage>
</organism>
<dbReference type="PROSITE" id="PS00107">
    <property type="entry name" value="PROTEIN_KINASE_ATP"/>
    <property type="match status" value="1"/>
</dbReference>
<dbReference type="GO" id="GO:0005524">
    <property type="term" value="F:ATP binding"/>
    <property type="evidence" value="ECO:0007669"/>
    <property type="project" value="UniProtKB-UniRule"/>
</dbReference>
<sequence>MSSLKIEQDSSNYLLQEKLGEGTFGTVYKAIEVSSGRIVAIKRTKIEDFKEGISAVNLREICFLKSLRHQNIVTLNSIVFNQKGLDLIFEFMVCDLRGFIEKYSSDAVIPEQLIKKFLVHILTALHFCHSNRVIHRDLKPQNLLLDKHLNLKVADFGLARSFQFPMRPYTPCVQTLWYRAPEILFGTEAYSTAIDIWSVGCIFSEMLTKEPLFPGSSEKDVAFQIFNRLGTPSEQEWPNLKNCELFSQNFPIYTKVPIKDLYPALSVEGVDLLSRMITIDPDFRITALDALNHVIYI</sequence>
<keyword evidence="3 15" id="KW-0723">Serine/threonine-protein kinase</keyword>
<dbReference type="Gene3D" id="3.30.200.20">
    <property type="entry name" value="Phosphorylase Kinase, domain 1"/>
    <property type="match status" value="1"/>
</dbReference>
<reference evidence="17 19" key="1">
    <citation type="submission" date="2016-11" db="EMBL/GenBank/DDBJ databases">
        <title>The macronuclear genome of Stentor coeruleus: a giant cell with tiny introns.</title>
        <authorList>
            <person name="Slabodnick M."/>
            <person name="Ruby J.G."/>
            <person name="Reiff S.B."/>
            <person name="Swart E.C."/>
            <person name="Gosai S."/>
            <person name="Prabakaran S."/>
            <person name="Witkowska E."/>
            <person name="Larue G.E."/>
            <person name="Fisher S."/>
            <person name="Freeman R.M."/>
            <person name="Gunawardena J."/>
            <person name="Chu W."/>
            <person name="Stover N.A."/>
            <person name="Gregory B.D."/>
            <person name="Nowacki M."/>
            <person name="Derisi J."/>
            <person name="Roy S.W."/>
            <person name="Marshall W.F."/>
            <person name="Sood P."/>
        </authorList>
    </citation>
    <scope>NUCLEOTIDE SEQUENCE [LARGE SCALE GENOMIC DNA]</scope>
    <source>
        <strain evidence="17">WM001</strain>
    </source>
</reference>
<evidence type="ECO:0000256" key="5">
    <source>
        <dbReference type="ARBA" id="ARBA00022741"/>
    </source>
</evidence>
<dbReference type="SUPFAM" id="SSF56112">
    <property type="entry name" value="Protein kinase-like (PK-like)"/>
    <property type="match status" value="1"/>
</dbReference>
<dbReference type="GO" id="GO:0005634">
    <property type="term" value="C:nucleus"/>
    <property type="evidence" value="ECO:0007669"/>
    <property type="project" value="TreeGrafter"/>
</dbReference>
<dbReference type="Pfam" id="PF00069">
    <property type="entry name" value="Pkinase"/>
    <property type="match status" value="1"/>
</dbReference>
<evidence type="ECO:0000256" key="2">
    <source>
        <dbReference type="ARBA" id="ARBA00012425"/>
    </source>
</evidence>
<comment type="similarity">
    <text evidence="1">Belongs to the protein kinase superfamily. CMGC Ser/Thr protein kinase family. CDC2/CDKX subfamily.</text>
</comment>
<evidence type="ECO:0000313" key="19">
    <source>
        <dbReference type="Proteomes" id="UP000187209"/>
    </source>
</evidence>
<dbReference type="CDD" id="cd07829">
    <property type="entry name" value="STKc_CDK_like"/>
    <property type="match status" value="1"/>
</dbReference>
<keyword evidence="6" id="KW-0418">Kinase</keyword>
<evidence type="ECO:0000256" key="7">
    <source>
        <dbReference type="ARBA" id="ARBA00022840"/>
    </source>
</evidence>
<comment type="catalytic activity">
    <reaction evidence="12">
        <text>L-threonyl-[protein] + ATP = O-phospho-L-threonyl-[protein] + ADP + H(+)</text>
        <dbReference type="Rhea" id="RHEA:46608"/>
        <dbReference type="Rhea" id="RHEA-COMP:11060"/>
        <dbReference type="Rhea" id="RHEA-COMP:11605"/>
        <dbReference type="ChEBI" id="CHEBI:15378"/>
        <dbReference type="ChEBI" id="CHEBI:30013"/>
        <dbReference type="ChEBI" id="CHEBI:30616"/>
        <dbReference type="ChEBI" id="CHEBI:61977"/>
        <dbReference type="ChEBI" id="CHEBI:456216"/>
        <dbReference type="EC" id="2.7.11.22"/>
    </reaction>
</comment>
<dbReference type="GO" id="GO:0010468">
    <property type="term" value="P:regulation of gene expression"/>
    <property type="evidence" value="ECO:0007669"/>
    <property type="project" value="TreeGrafter"/>
</dbReference>
<dbReference type="AlphaFoldDB" id="A0A1R2BUN4"/>
<dbReference type="GO" id="GO:0000082">
    <property type="term" value="P:G1/S transition of mitotic cell cycle"/>
    <property type="evidence" value="ECO:0007669"/>
    <property type="project" value="TreeGrafter"/>
</dbReference>
<dbReference type="GO" id="GO:0005737">
    <property type="term" value="C:cytoplasm"/>
    <property type="evidence" value="ECO:0007669"/>
    <property type="project" value="TreeGrafter"/>
</dbReference>
<keyword evidence="7 14" id="KW-0067">ATP-binding</keyword>
<accession>A0A1R2BUN4</accession>
<evidence type="ECO:0000256" key="3">
    <source>
        <dbReference type="ARBA" id="ARBA00022527"/>
    </source>
</evidence>
<dbReference type="EC" id="2.7.11.22" evidence="2"/>
<evidence type="ECO:0000256" key="11">
    <source>
        <dbReference type="ARBA" id="ARBA00042858"/>
    </source>
</evidence>
<evidence type="ECO:0000259" key="16">
    <source>
        <dbReference type="PROSITE" id="PS50011"/>
    </source>
</evidence>
<dbReference type="GO" id="GO:0030332">
    <property type="term" value="F:cyclin binding"/>
    <property type="evidence" value="ECO:0007669"/>
    <property type="project" value="TreeGrafter"/>
</dbReference>
<evidence type="ECO:0000256" key="6">
    <source>
        <dbReference type="ARBA" id="ARBA00022777"/>
    </source>
</evidence>
<proteinExistence type="inferred from homology"/>
<dbReference type="PANTHER" id="PTHR24056:SF254">
    <property type="entry name" value="CYCLIN-DEPENDENT KINASE 2"/>
    <property type="match status" value="1"/>
</dbReference>
<dbReference type="PROSITE" id="PS00108">
    <property type="entry name" value="PROTEIN_KINASE_ST"/>
    <property type="match status" value="1"/>
</dbReference>
<feature type="domain" description="Protein kinase" evidence="16">
    <location>
        <begin position="13"/>
        <end position="296"/>
    </location>
</feature>
<evidence type="ECO:0000256" key="4">
    <source>
        <dbReference type="ARBA" id="ARBA00022679"/>
    </source>
</evidence>
<dbReference type="InterPro" id="IPR011009">
    <property type="entry name" value="Kinase-like_dom_sf"/>
</dbReference>
<comment type="catalytic activity">
    <reaction evidence="13">
        <text>L-seryl-[protein] + ATP = O-phospho-L-seryl-[protein] + ADP + H(+)</text>
        <dbReference type="Rhea" id="RHEA:17989"/>
        <dbReference type="Rhea" id="RHEA-COMP:9863"/>
        <dbReference type="Rhea" id="RHEA-COMP:11604"/>
        <dbReference type="ChEBI" id="CHEBI:15378"/>
        <dbReference type="ChEBI" id="CHEBI:29999"/>
        <dbReference type="ChEBI" id="CHEBI:30616"/>
        <dbReference type="ChEBI" id="CHEBI:83421"/>
        <dbReference type="ChEBI" id="CHEBI:456216"/>
        <dbReference type="EC" id="2.7.11.22"/>
    </reaction>
</comment>
<dbReference type="InterPro" id="IPR050108">
    <property type="entry name" value="CDK"/>
</dbReference>
<evidence type="ECO:0000256" key="13">
    <source>
        <dbReference type="ARBA" id="ARBA00048367"/>
    </source>
</evidence>
<dbReference type="EMBL" id="MPUH01000427">
    <property type="protein sequence ID" value="OMJ80367.1"/>
    <property type="molecule type" value="Genomic_DNA"/>
</dbReference>
<name>A0A1R2BUN4_9CILI</name>
<evidence type="ECO:0000256" key="15">
    <source>
        <dbReference type="RuleBase" id="RU000304"/>
    </source>
</evidence>
<keyword evidence="4" id="KW-0808">Transferase</keyword>
<keyword evidence="19" id="KW-1185">Reference proteome</keyword>
<dbReference type="SMART" id="SM00220">
    <property type="entry name" value="S_TKc"/>
    <property type="match status" value="1"/>
</dbReference>
<evidence type="ECO:0000256" key="1">
    <source>
        <dbReference type="ARBA" id="ARBA00006485"/>
    </source>
</evidence>
<dbReference type="GO" id="GO:0000307">
    <property type="term" value="C:cyclin-dependent protein kinase holoenzyme complex"/>
    <property type="evidence" value="ECO:0007669"/>
    <property type="project" value="TreeGrafter"/>
</dbReference>
<keyword evidence="5 14" id="KW-0547">Nucleotide-binding</keyword>
<evidence type="ECO:0000256" key="8">
    <source>
        <dbReference type="ARBA" id="ARBA00038543"/>
    </source>
</evidence>
<evidence type="ECO:0000313" key="18">
    <source>
        <dbReference type="EMBL" id="OMJ83179.1"/>
    </source>
</evidence>
<dbReference type="PROSITE" id="PS50011">
    <property type="entry name" value="PROTEIN_KINASE_DOM"/>
    <property type="match status" value="1"/>
</dbReference>
<feature type="binding site" evidence="14">
    <location>
        <position position="42"/>
    </location>
    <ligand>
        <name>ATP</name>
        <dbReference type="ChEBI" id="CHEBI:30616"/>
    </ligand>
</feature>
<protein>
    <recommendedName>
        <fullName evidence="9">Cyclin-dependent kinase 2 homolog</fullName>
        <ecNumber evidence="2">2.7.11.22</ecNumber>
    </recommendedName>
    <alternativeName>
        <fullName evidence="10">Cell division control protein 2 homolog</fullName>
    </alternativeName>
    <alternativeName>
        <fullName evidence="11">cdc2-related kinase 2</fullName>
    </alternativeName>
</protein>
<dbReference type="FunFam" id="1.10.510.10:FF:000611">
    <property type="entry name" value="CMGC family protein kinase"/>
    <property type="match status" value="1"/>
</dbReference>
<evidence type="ECO:0000256" key="12">
    <source>
        <dbReference type="ARBA" id="ARBA00047811"/>
    </source>
</evidence>
<dbReference type="Gene3D" id="1.10.510.10">
    <property type="entry name" value="Transferase(Phosphotransferase) domain 1"/>
    <property type="match status" value="1"/>
</dbReference>